<dbReference type="Proteomes" id="UP000740413">
    <property type="component" value="Unassembled WGS sequence"/>
</dbReference>
<comment type="caution">
    <text evidence="2">The sequence shown here is derived from an EMBL/GenBank/DDBJ whole genome shotgun (WGS) entry which is preliminary data.</text>
</comment>
<feature type="signal peptide" evidence="1">
    <location>
        <begin position="1"/>
        <end position="18"/>
    </location>
</feature>
<dbReference type="Gene3D" id="2.60.40.1120">
    <property type="entry name" value="Carboxypeptidase-like, regulatory domain"/>
    <property type="match status" value="1"/>
</dbReference>
<keyword evidence="1" id="KW-0732">Signal</keyword>
<reference evidence="2 3" key="1">
    <citation type="submission" date="2020-06" db="EMBL/GenBank/DDBJ databases">
        <authorList>
            <person name="Isaeva M.P."/>
            <person name="Chernysheva N.Y."/>
        </authorList>
    </citation>
    <scope>NUCLEOTIDE SEQUENCE [LARGE SCALE GENOMIC DNA]</scope>
    <source>
        <strain evidence="2 3">KMM 6746</strain>
    </source>
</reference>
<dbReference type="EMBL" id="JACATN010000008">
    <property type="protein sequence ID" value="MBT2163483.1"/>
    <property type="molecule type" value="Genomic_DNA"/>
</dbReference>
<dbReference type="InterPro" id="IPR013784">
    <property type="entry name" value="Carb-bd-like_fold"/>
</dbReference>
<keyword evidence="3" id="KW-1185">Reference proteome</keyword>
<reference evidence="3" key="2">
    <citation type="submission" date="2023-07" db="EMBL/GenBank/DDBJ databases">
        <title>Zobellia barbeyronii sp. nov., a new marine flavobacterium, isolated from green and red algae.</title>
        <authorList>
            <person name="Nedashkovskaya O.I."/>
            <person name="Otstavnykh N."/>
            <person name="Zhukova N."/>
            <person name="Guzev K."/>
            <person name="Chausova V."/>
            <person name="Tekutyeva L."/>
            <person name="Mikhailov V."/>
            <person name="Isaeva M."/>
        </authorList>
    </citation>
    <scope>NUCLEOTIDE SEQUENCE [LARGE SCALE GENOMIC DNA]</scope>
    <source>
        <strain evidence="3">KMM 6746</strain>
    </source>
</reference>
<name>A0ABS5WKG2_9FLAO</name>
<sequence length="130" mass="14679">MKKTLFFLAFICTLNLFAQEQGAIRGTIFDMEMNNEPLLFAEVQIKDTKFKTQTNFRGNFEISNVEPGDYILKVTFLGYESFEVPVEIVASNTLEITQGLKAKTLSLSDMSFADENTLQNSESAITSIER</sequence>
<evidence type="ECO:0000256" key="1">
    <source>
        <dbReference type="SAM" id="SignalP"/>
    </source>
</evidence>
<protein>
    <submittedName>
        <fullName evidence="2">Carboxypeptidase-like regulatory domain-containing protein</fullName>
    </submittedName>
</protein>
<dbReference type="RefSeq" id="WP_214613429.1">
    <property type="nucleotide sequence ID" value="NZ_JACATN010000008.1"/>
</dbReference>
<dbReference type="Pfam" id="PF13715">
    <property type="entry name" value="CarbopepD_reg_2"/>
    <property type="match status" value="1"/>
</dbReference>
<organism evidence="2 3">
    <name type="scientific">Zobellia barbeyronii</name>
    <dbReference type="NCBI Taxonomy" id="2748009"/>
    <lineage>
        <taxon>Bacteria</taxon>
        <taxon>Pseudomonadati</taxon>
        <taxon>Bacteroidota</taxon>
        <taxon>Flavobacteriia</taxon>
        <taxon>Flavobacteriales</taxon>
        <taxon>Flavobacteriaceae</taxon>
        <taxon>Zobellia</taxon>
    </lineage>
</organism>
<proteinExistence type="predicted"/>
<gene>
    <name evidence="2" type="ORF">HW347_19585</name>
</gene>
<dbReference type="SUPFAM" id="SSF49452">
    <property type="entry name" value="Starch-binding domain-like"/>
    <property type="match status" value="1"/>
</dbReference>
<evidence type="ECO:0000313" key="3">
    <source>
        <dbReference type="Proteomes" id="UP000740413"/>
    </source>
</evidence>
<evidence type="ECO:0000313" key="2">
    <source>
        <dbReference type="EMBL" id="MBT2163483.1"/>
    </source>
</evidence>
<feature type="chain" id="PRO_5046347278" evidence="1">
    <location>
        <begin position="19"/>
        <end position="130"/>
    </location>
</feature>
<accession>A0ABS5WKG2</accession>